<dbReference type="GO" id="GO:0005052">
    <property type="term" value="F:peroxisome matrix targeting signal-1 binding"/>
    <property type="evidence" value="ECO:0007669"/>
    <property type="project" value="TreeGrafter"/>
</dbReference>
<feature type="compositionally biased region" description="Polar residues" evidence="3">
    <location>
        <begin position="28"/>
        <end position="40"/>
    </location>
</feature>
<dbReference type="GO" id="GO:0005778">
    <property type="term" value="C:peroxisomal membrane"/>
    <property type="evidence" value="ECO:0007669"/>
    <property type="project" value="TreeGrafter"/>
</dbReference>
<dbReference type="Proteomes" id="UP000799429">
    <property type="component" value="Unassembled WGS sequence"/>
</dbReference>
<evidence type="ECO:0000256" key="1">
    <source>
        <dbReference type="ARBA" id="ARBA00022737"/>
    </source>
</evidence>
<keyword evidence="5" id="KW-1185">Reference proteome</keyword>
<evidence type="ECO:0000256" key="3">
    <source>
        <dbReference type="SAM" id="MobiDB-lite"/>
    </source>
</evidence>
<sequence>MADDLCGPSNALQSFRKQTSVDRALQQDRFSSRQAPSQGFRSEPGPSAGVLDPHFEAFQAGFSSGPPQPELQLFQTPPAFRPPPKSTAAPPALSGWASDFQALHQFPQTSLPQSFPPQPARPQTFSPQPALRHNPTWHQDFLQSQIPTPSMHSQTPVYSSLRGTQNFITRLQQQNPMGAFAQQDMSVTARGKQRQQSPVQEFDDAAFERAFEQASANILAKETSKLSVNQTLEEHARSSEASLEAMNAEYQLAKSLTDILRLQLSRGLAEDWSNGIVMSGETFVYAESLLNQLEYLEQIGELDRPEADAATGLVFLSKVPEMCVYPKELRSREPEMKDGIDQLLHRVQQDWPKLYAKFETTEFELSLDSNQSVSDILYPQTDTQVAALIRSMAEEFTQKNQLTTIDFRPANRNLFEEGHQESQPEGNQQDQSVNHDELADTAARLLDSVADNTSKKFQESQFLGLMRKIRDKEVHVEDDNFVETVKPPETSSKVSPALA</sequence>
<proteinExistence type="predicted"/>
<evidence type="ECO:0000313" key="4">
    <source>
        <dbReference type="EMBL" id="KAF2842300.1"/>
    </source>
</evidence>
<feature type="region of interest" description="Disordered" evidence="3">
    <location>
        <begin position="476"/>
        <end position="499"/>
    </location>
</feature>
<comment type="caution">
    <text evidence="4">The sequence shown here is derived from an EMBL/GenBank/DDBJ whole genome shotgun (WGS) entry which is preliminary data.</text>
</comment>
<dbReference type="GO" id="GO:0005829">
    <property type="term" value="C:cytosol"/>
    <property type="evidence" value="ECO:0007669"/>
    <property type="project" value="TreeGrafter"/>
</dbReference>
<evidence type="ECO:0000313" key="5">
    <source>
        <dbReference type="Proteomes" id="UP000799429"/>
    </source>
</evidence>
<feature type="region of interest" description="Disordered" evidence="3">
    <location>
        <begin position="111"/>
        <end position="134"/>
    </location>
</feature>
<dbReference type="AlphaFoldDB" id="A0A9P4SIA1"/>
<dbReference type="PANTHER" id="PTHR10130:SF4">
    <property type="entry name" value="MICROBODY (PEROXISOME) BIOGENESIS PROTEIN PEROXIN 20 (EUROFUNG)"/>
    <property type="match status" value="1"/>
</dbReference>
<dbReference type="OrthoDB" id="5407351at2759"/>
<gene>
    <name evidence="4" type="ORF">M501DRAFT_405675</name>
</gene>
<keyword evidence="1" id="KW-0677">Repeat</keyword>
<feature type="region of interest" description="Disordered" evidence="3">
    <location>
        <begin position="1"/>
        <end position="93"/>
    </location>
</feature>
<accession>A0A9P4SIA1</accession>
<dbReference type="Gene3D" id="6.10.280.230">
    <property type="match status" value="1"/>
</dbReference>
<feature type="compositionally biased region" description="Polar residues" evidence="3">
    <location>
        <begin position="489"/>
        <end position="499"/>
    </location>
</feature>
<dbReference type="PANTHER" id="PTHR10130">
    <property type="entry name" value="PEROXISOMAL TARGETING SIGNAL 1 RECEPTOR PEX5"/>
    <property type="match status" value="1"/>
</dbReference>
<keyword evidence="2" id="KW-0802">TPR repeat</keyword>
<dbReference type="EMBL" id="MU006090">
    <property type="protein sequence ID" value="KAF2842300.1"/>
    <property type="molecule type" value="Genomic_DNA"/>
</dbReference>
<protein>
    <submittedName>
        <fullName evidence="4">Uncharacterized protein</fullName>
    </submittedName>
</protein>
<name>A0A9P4SIA1_9PEZI</name>
<dbReference type="GO" id="GO:0016560">
    <property type="term" value="P:protein import into peroxisome matrix, docking"/>
    <property type="evidence" value="ECO:0007669"/>
    <property type="project" value="TreeGrafter"/>
</dbReference>
<organism evidence="4 5">
    <name type="scientific">Patellaria atrata CBS 101060</name>
    <dbReference type="NCBI Taxonomy" id="1346257"/>
    <lineage>
        <taxon>Eukaryota</taxon>
        <taxon>Fungi</taxon>
        <taxon>Dikarya</taxon>
        <taxon>Ascomycota</taxon>
        <taxon>Pezizomycotina</taxon>
        <taxon>Dothideomycetes</taxon>
        <taxon>Dothideomycetes incertae sedis</taxon>
        <taxon>Patellariales</taxon>
        <taxon>Patellariaceae</taxon>
        <taxon>Patellaria</taxon>
    </lineage>
</organism>
<reference evidence="4" key="1">
    <citation type="journal article" date="2020" name="Stud. Mycol.">
        <title>101 Dothideomycetes genomes: a test case for predicting lifestyles and emergence of pathogens.</title>
        <authorList>
            <person name="Haridas S."/>
            <person name="Albert R."/>
            <person name="Binder M."/>
            <person name="Bloem J."/>
            <person name="Labutti K."/>
            <person name="Salamov A."/>
            <person name="Andreopoulos B."/>
            <person name="Baker S."/>
            <person name="Barry K."/>
            <person name="Bills G."/>
            <person name="Bluhm B."/>
            <person name="Cannon C."/>
            <person name="Castanera R."/>
            <person name="Culley D."/>
            <person name="Daum C."/>
            <person name="Ezra D."/>
            <person name="Gonzalez J."/>
            <person name="Henrissat B."/>
            <person name="Kuo A."/>
            <person name="Liang C."/>
            <person name="Lipzen A."/>
            <person name="Lutzoni F."/>
            <person name="Magnuson J."/>
            <person name="Mondo S."/>
            <person name="Nolan M."/>
            <person name="Ohm R."/>
            <person name="Pangilinan J."/>
            <person name="Park H.-J."/>
            <person name="Ramirez L."/>
            <person name="Alfaro M."/>
            <person name="Sun H."/>
            <person name="Tritt A."/>
            <person name="Yoshinaga Y."/>
            <person name="Zwiers L.-H."/>
            <person name="Turgeon B."/>
            <person name="Goodwin S."/>
            <person name="Spatafora J."/>
            <person name="Crous P."/>
            <person name="Grigoriev I."/>
        </authorList>
    </citation>
    <scope>NUCLEOTIDE SEQUENCE</scope>
    <source>
        <strain evidence="4">CBS 101060</strain>
    </source>
</reference>
<evidence type="ECO:0000256" key="2">
    <source>
        <dbReference type="ARBA" id="ARBA00022803"/>
    </source>
</evidence>
<dbReference type="InterPro" id="IPR024111">
    <property type="entry name" value="PEX5/PEX5L"/>
</dbReference>